<gene>
    <name evidence="13 16" type="primary">atpF</name>
    <name evidence="16" type="ORF">CLLI_03170</name>
</gene>
<evidence type="ECO:0000256" key="5">
    <source>
        <dbReference type="ARBA" id="ARBA00022692"/>
    </source>
</evidence>
<evidence type="ECO:0000256" key="7">
    <source>
        <dbReference type="ARBA" id="ARBA00022989"/>
    </source>
</evidence>
<keyword evidence="4 13" id="KW-0138">CF(0)</keyword>
<proteinExistence type="inferred from homology"/>
<dbReference type="PANTHER" id="PTHR33445">
    <property type="entry name" value="ATP SYNTHASE SUBUNIT B', CHLOROPLASTIC"/>
    <property type="match status" value="1"/>
</dbReference>
<dbReference type="GO" id="GO:0045259">
    <property type="term" value="C:proton-transporting ATP synthase complex"/>
    <property type="evidence" value="ECO:0007669"/>
    <property type="project" value="UniProtKB-KW"/>
</dbReference>
<comment type="function">
    <text evidence="11 13">F(1)F(0) ATP synthase produces ATP from ADP in the presence of a proton or sodium gradient. F-type ATPases consist of two structural domains, F(1) containing the extramembraneous catalytic core and F(0) containing the membrane proton channel, linked together by a central stalk and a peripheral stalk. During catalysis, ATP synthesis in the catalytic domain of F(1) is coupled via a rotary mechanism of the central stalk subunits to proton translocation.</text>
</comment>
<evidence type="ECO:0000256" key="9">
    <source>
        <dbReference type="ARBA" id="ARBA00023136"/>
    </source>
</evidence>
<dbReference type="CDD" id="cd06503">
    <property type="entry name" value="ATP-synt_Fo_b"/>
    <property type="match status" value="1"/>
</dbReference>
<feature type="coiled-coil region" evidence="15">
    <location>
        <begin position="47"/>
        <end position="111"/>
    </location>
</feature>
<keyword evidence="10 13" id="KW-0066">ATP synthesis</keyword>
<evidence type="ECO:0000256" key="3">
    <source>
        <dbReference type="ARBA" id="ARBA00022475"/>
    </source>
</evidence>
<comment type="similarity">
    <text evidence="1 13 14">Belongs to the ATPase B chain family.</text>
</comment>
<dbReference type="InterPro" id="IPR005864">
    <property type="entry name" value="ATP_synth_F0_bsu_bac"/>
</dbReference>
<evidence type="ECO:0000256" key="2">
    <source>
        <dbReference type="ARBA" id="ARBA00022448"/>
    </source>
</evidence>
<dbReference type="AlphaFoldDB" id="A0A2T0B966"/>
<keyword evidence="7 13" id="KW-1133">Transmembrane helix</keyword>
<keyword evidence="15" id="KW-0175">Coiled coil</keyword>
<evidence type="ECO:0000256" key="8">
    <source>
        <dbReference type="ARBA" id="ARBA00023065"/>
    </source>
</evidence>
<dbReference type="GO" id="GO:0012505">
    <property type="term" value="C:endomembrane system"/>
    <property type="evidence" value="ECO:0007669"/>
    <property type="project" value="UniProtKB-SubCell"/>
</dbReference>
<dbReference type="RefSeq" id="WP_242975492.1">
    <property type="nucleotide sequence ID" value="NZ_PVXO01000006.1"/>
</dbReference>
<evidence type="ECO:0000256" key="11">
    <source>
        <dbReference type="ARBA" id="ARBA00025198"/>
    </source>
</evidence>
<keyword evidence="8 13" id="KW-0406">Ion transport</keyword>
<organism evidence="16 17">
    <name type="scientific">Clostridium liquoris</name>
    <dbReference type="NCBI Taxonomy" id="1289519"/>
    <lineage>
        <taxon>Bacteria</taxon>
        <taxon>Bacillati</taxon>
        <taxon>Bacillota</taxon>
        <taxon>Clostridia</taxon>
        <taxon>Eubacteriales</taxon>
        <taxon>Clostridiaceae</taxon>
        <taxon>Clostridium</taxon>
    </lineage>
</organism>
<evidence type="ECO:0000313" key="17">
    <source>
        <dbReference type="Proteomes" id="UP000239706"/>
    </source>
</evidence>
<evidence type="ECO:0000256" key="10">
    <source>
        <dbReference type="ARBA" id="ARBA00023310"/>
    </source>
</evidence>
<keyword evidence="5 13" id="KW-0812">Transmembrane</keyword>
<keyword evidence="3 13" id="KW-1003">Cell membrane</keyword>
<keyword evidence="17" id="KW-1185">Reference proteome</keyword>
<dbReference type="Proteomes" id="UP000239706">
    <property type="component" value="Unassembled WGS sequence"/>
</dbReference>
<evidence type="ECO:0000256" key="1">
    <source>
        <dbReference type="ARBA" id="ARBA00005513"/>
    </source>
</evidence>
<comment type="subcellular location">
    <subcellularLocation>
        <location evidence="13">Cell membrane</location>
        <topology evidence="13">Single-pass membrane protein</topology>
    </subcellularLocation>
    <subcellularLocation>
        <location evidence="12">Endomembrane system</location>
        <topology evidence="12">Single-pass membrane protein</topology>
    </subcellularLocation>
</comment>
<keyword evidence="2 13" id="KW-0813">Transport</keyword>
<dbReference type="NCBIfam" id="TIGR01144">
    <property type="entry name" value="ATP_synt_b"/>
    <property type="match status" value="1"/>
</dbReference>
<dbReference type="Pfam" id="PF00430">
    <property type="entry name" value="ATP-synt_B"/>
    <property type="match status" value="1"/>
</dbReference>
<dbReference type="HAMAP" id="MF_01398">
    <property type="entry name" value="ATP_synth_b_bprime"/>
    <property type="match status" value="1"/>
</dbReference>
<dbReference type="GO" id="GO:0046933">
    <property type="term" value="F:proton-transporting ATP synthase activity, rotational mechanism"/>
    <property type="evidence" value="ECO:0007669"/>
    <property type="project" value="UniProtKB-UniRule"/>
</dbReference>
<evidence type="ECO:0000256" key="14">
    <source>
        <dbReference type="RuleBase" id="RU003848"/>
    </source>
</evidence>
<dbReference type="InterPro" id="IPR002146">
    <property type="entry name" value="ATP_synth_b/b'su_bac/chlpt"/>
</dbReference>
<sequence>MIDMSQSIATIINFILLLAVVTYFLFKPVQKILNSREQDISNRIEKTKHDEKRVEALKTENDQLLKESKEKGRAIVEGYKIKAEKVSDEIINDAKKEASQIEERSKNEIRLEREKASDEMKRQIIDLSLLMSSKALGENIDEEKHKQLIKEFITKVGI</sequence>
<feature type="transmembrane region" description="Helical" evidence="13">
    <location>
        <begin position="6"/>
        <end position="26"/>
    </location>
</feature>
<keyword evidence="6 13" id="KW-0375">Hydrogen ion transport</keyword>
<evidence type="ECO:0000256" key="4">
    <source>
        <dbReference type="ARBA" id="ARBA00022547"/>
    </source>
</evidence>
<dbReference type="NCBIfam" id="NF009992">
    <property type="entry name" value="PRK13461.1"/>
    <property type="match status" value="1"/>
</dbReference>
<comment type="caution">
    <text evidence="16">The sequence shown here is derived from an EMBL/GenBank/DDBJ whole genome shotgun (WGS) entry which is preliminary data.</text>
</comment>
<name>A0A2T0B966_9CLOT</name>
<dbReference type="GO" id="GO:0046961">
    <property type="term" value="F:proton-transporting ATPase activity, rotational mechanism"/>
    <property type="evidence" value="ECO:0007669"/>
    <property type="project" value="TreeGrafter"/>
</dbReference>
<evidence type="ECO:0000256" key="15">
    <source>
        <dbReference type="SAM" id="Coils"/>
    </source>
</evidence>
<evidence type="ECO:0000256" key="6">
    <source>
        <dbReference type="ARBA" id="ARBA00022781"/>
    </source>
</evidence>
<evidence type="ECO:0000256" key="13">
    <source>
        <dbReference type="HAMAP-Rule" id="MF_01398"/>
    </source>
</evidence>
<evidence type="ECO:0000256" key="12">
    <source>
        <dbReference type="ARBA" id="ARBA00037847"/>
    </source>
</evidence>
<keyword evidence="9 13" id="KW-0472">Membrane</keyword>
<dbReference type="InterPro" id="IPR050059">
    <property type="entry name" value="ATP_synthase_B_chain"/>
</dbReference>
<dbReference type="EMBL" id="PVXO01000006">
    <property type="protein sequence ID" value="PRR80436.1"/>
    <property type="molecule type" value="Genomic_DNA"/>
</dbReference>
<dbReference type="GO" id="GO:0005886">
    <property type="term" value="C:plasma membrane"/>
    <property type="evidence" value="ECO:0007669"/>
    <property type="project" value="UniProtKB-SubCell"/>
</dbReference>
<comment type="subunit">
    <text evidence="13">F-type ATPases have 2 components, F(1) - the catalytic core - and F(0) - the membrane proton channel. F(1) has five subunits: alpha(3), beta(3), gamma(1), delta(1), epsilon(1). F(0) has three main subunits: a(1), b(2) and c(10-14). The alpha and beta chains form an alternating ring which encloses part of the gamma chain. F(1) is attached to F(0) by a central stalk formed by the gamma and epsilon chains, while a peripheral stalk is formed by the delta and b chains.</text>
</comment>
<reference evidence="16 17" key="1">
    <citation type="submission" date="2018-03" db="EMBL/GenBank/DDBJ databases">
        <title>Genome sequence of Clostridium liquoris DSM 100320.</title>
        <authorList>
            <person name="Poehlein A."/>
            <person name="Daniel R."/>
        </authorList>
    </citation>
    <scope>NUCLEOTIDE SEQUENCE [LARGE SCALE GENOMIC DNA]</scope>
    <source>
        <strain evidence="16 17">DSM 100320</strain>
    </source>
</reference>
<dbReference type="PANTHER" id="PTHR33445:SF1">
    <property type="entry name" value="ATP SYNTHASE SUBUNIT B"/>
    <property type="match status" value="1"/>
</dbReference>
<evidence type="ECO:0000313" key="16">
    <source>
        <dbReference type="EMBL" id="PRR80436.1"/>
    </source>
</evidence>
<comment type="function">
    <text evidence="13">Component of the F(0) channel, it forms part of the peripheral stalk, linking F(1) to F(0).</text>
</comment>
<protein>
    <recommendedName>
        <fullName evidence="13">ATP synthase subunit b</fullName>
    </recommendedName>
    <alternativeName>
        <fullName evidence="13">ATP synthase F(0) sector subunit b</fullName>
    </alternativeName>
    <alternativeName>
        <fullName evidence="13">ATPase subunit I</fullName>
    </alternativeName>
    <alternativeName>
        <fullName evidence="13">F-type ATPase subunit b</fullName>
        <shortName evidence="13">F-ATPase subunit b</shortName>
    </alternativeName>
</protein>
<accession>A0A2T0B966</accession>